<accession>A0A9J9HDP3</accession>
<dbReference type="Pfam" id="PF13424">
    <property type="entry name" value="TPR_12"/>
    <property type="match status" value="1"/>
</dbReference>
<name>A0A9J9HDP3_RHIWR</name>
<sequence>MVMRAMILATALSMAPAAQGMAATQDPIAVARSIDIEADPAGAVAAWQAALPAARARFRATPAELGQVLVRYGSALIGVGRDKEALPLLEEAAPLLAVLPPDDPARLTGAIALALGRASAGRTAEAVAMLEEVAAIQRAAAPGGSTALAETLFNIGSVEQQAGHLSTAAERVEEALALHRRLSPPDAEVTVGTATSLSSIYTQAGLLAKAEDVARDALAMAARGLPQDHPLTMITLSNYAAVLDTQGRWRESEPLYRRLLPLRIAKLGKEAISTAITESNFGRALRLSARPEEALPLLEESVRVAERKLGASDPRLNQFRENLADDYRDLGRLADAVALRRQAIAAFRVDFPRHFRLASLQEGLSGDLAALGDMAAARAEIEQAQAIRHATLAPDHPALLGGEIAAGHLLARAGDGTAGLARALPAYRRLAAIANANQTEISRDLVFRGAFETMARLAWLTQDQPLALDVAQRLVIGDSGRAITAALARGRSEQAQRVRARQDATARRAALSRVALERYGRDSAGYEAALAEIAKIDAAMTGQTEATRDMIVDMDGLRGTLDRGQAQLYFVQLDDRLLSLAVDRDHVAFGDSAIGDRALHGLVAGLRGSIDTGQQARGAIADGGEAPTYDGDAAARLYDLLLHGAPRRIAEHNPRWRIATSGSLLAVPFAALVTQRPAAGRAPRWVIDDHAILLAAGGSSPDGASPGSGRFVGIGAPLLKGSATGGARTYRDAGGVVRDIAALAPLPGAAHELAAMRAKIGGPDSVVLLGADATEAAVRGTRLTDVRVLTFATHGLVAGDVTGLLEPALVLTPAAQGDADDDGLLTASEIAQLTTDAALVVLSACDTAAGDSRDAPALSGLARAFFYAGARSLLVSHWPVRDDIAARITVAVARDGRAAPEERLRRAILDIRRDRRMAGADRPETWAPFTLVSR</sequence>
<reference evidence="3 4" key="1">
    <citation type="journal article" date="2010" name="J. Bacteriol.">
        <title>Genome sequence of the dioxin-mineralizing bacterium Sphingomonas wittichii RW1.</title>
        <authorList>
            <person name="Miller T.R."/>
            <person name="Delcher A.L."/>
            <person name="Salzberg S.L."/>
            <person name="Saunders E."/>
            <person name="Detter J.C."/>
            <person name="Halden R.U."/>
        </authorList>
    </citation>
    <scope>NUCLEOTIDE SEQUENCE [LARGE SCALE GENOMIC DNA]</scope>
    <source>
        <strain evidence="4">DSM 6014 / CCUG 31198 / JCM 15750 / NBRC 105917 / EY 4224 / RW1</strain>
    </source>
</reference>
<protein>
    <submittedName>
        <fullName evidence="3">Tetratricopeptide TPR_4</fullName>
    </submittedName>
</protein>
<dbReference type="AlphaFoldDB" id="A0A9J9HDP3"/>
<gene>
    <name evidence="3" type="ordered locus">Swit_3535</name>
</gene>
<dbReference type="Pfam" id="PF12770">
    <property type="entry name" value="CHAT"/>
    <property type="match status" value="1"/>
</dbReference>
<feature type="domain" description="CHAT" evidence="2">
    <location>
        <begin position="633"/>
        <end position="932"/>
    </location>
</feature>
<keyword evidence="1" id="KW-0732">Signal</keyword>
<dbReference type="Proteomes" id="UP000001989">
    <property type="component" value="Chromosome"/>
</dbReference>
<dbReference type="InterPro" id="IPR053137">
    <property type="entry name" value="NLR-like"/>
</dbReference>
<organism evidence="3 4">
    <name type="scientific">Rhizorhabdus wittichii (strain DSM 6014 / CCUG 31198 / JCM 15750 / NBRC 105917 / EY 4224 / RW1)</name>
    <name type="common">Sphingomonas wittichii</name>
    <dbReference type="NCBI Taxonomy" id="392499"/>
    <lineage>
        <taxon>Bacteria</taxon>
        <taxon>Pseudomonadati</taxon>
        <taxon>Pseudomonadota</taxon>
        <taxon>Alphaproteobacteria</taxon>
        <taxon>Sphingomonadales</taxon>
        <taxon>Sphingomonadaceae</taxon>
        <taxon>Rhizorhabdus</taxon>
    </lineage>
</organism>
<dbReference type="PROSITE" id="PS00018">
    <property type="entry name" value="EF_HAND_1"/>
    <property type="match status" value="1"/>
</dbReference>
<dbReference type="Gene3D" id="1.25.40.10">
    <property type="entry name" value="Tetratricopeptide repeat domain"/>
    <property type="match status" value="2"/>
</dbReference>
<dbReference type="KEGG" id="swi:Swit_3535"/>
<dbReference type="InterPro" id="IPR011990">
    <property type="entry name" value="TPR-like_helical_dom_sf"/>
</dbReference>
<dbReference type="InterPro" id="IPR018247">
    <property type="entry name" value="EF_Hand_1_Ca_BS"/>
</dbReference>
<evidence type="ECO:0000256" key="1">
    <source>
        <dbReference type="SAM" id="SignalP"/>
    </source>
</evidence>
<evidence type="ECO:0000259" key="2">
    <source>
        <dbReference type="Pfam" id="PF12770"/>
    </source>
</evidence>
<feature type="chain" id="PRO_5039899062" evidence="1">
    <location>
        <begin position="23"/>
        <end position="934"/>
    </location>
</feature>
<dbReference type="InterPro" id="IPR024983">
    <property type="entry name" value="CHAT_dom"/>
</dbReference>
<dbReference type="SUPFAM" id="SSF48452">
    <property type="entry name" value="TPR-like"/>
    <property type="match status" value="3"/>
</dbReference>
<proteinExistence type="predicted"/>
<dbReference type="EMBL" id="CP000699">
    <property type="protein sequence ID" value="ABQ69881.1"/>
    <property type="molecule type" value="Genomic_DNA"/>
</dbReference>
<feature type="signal peptide" evidence="1">
    <location>
        <begin position="1"/>
        <end position="22"/>
    </location>
</feature>
<dbReference type="PANTHER" id="PTHR46082">
    <property type="entry name" value="ATP/GTP-BINDING PROTEIN-RELATED"/>
    <property type="match status" value="1"/>
</dbReference>
<evidence type="ECO:0000313" key="3">
    <source>
        <dbReference type="EMBL" id="ABQ69881.1"/>
    </source>
</evidence>
<dbReference type="PANTHER" id="PTHR46082:SF6">
    <property type="entry name" value="AAA+ ATPASE DOMAIN-CONTAINING PROTEIN-RELATED"/>
    <property type="match status" value="1"/>
</dbReference>
<evidence type="ECO:0000313" key="4">
    <source>
        <dbReference type="Proteomes" id="UP000001989"/>
    </source>
</evidence>
<keyword evidence="4" id="KW-1185">Reference proteome</keyword>
<dbReference type="Pfam" id="PF13374">
    <property type="entry name" value="TPR_10"/>
    <property type="match status" value="1"/>
</dbReference>